<dbReference type="AlphaFoldDB" id="J9G5B9"/>
<accession>J9G5B9</accession>
<gene>
    <name evidence="1" type="ORF">EVA_14877</name>
</gene>
<reference evidence="1" key="1">
    <citation type="journal article" date="2012" name="PLoS ONE">
        <title>Gene sets for utilization of primary and secondary nutrition supplies in the distal gut of endangered iberian lynx.</title>
        <authorList>
            <person name="Alcaide M."/>
            <person name="Messina E."/>
            <person name="Richter M."/>
            <person name="Bargiela R."/>
            <person name="Peplies J."/>
            <person name="Huws S.A."/>
            <person name="Newbold C.J."/>
            <person name="Golyshin P.N."/>
            <person name="Simon M.A."/>
            <person name="Lopez G."/>
            <person name="Yakimov M.M."/>
            <person name="Ferrer M."/>
        </authorList>
    </citation>
    <scope>NUCLEOTIDE SEQUENCE</scope>
</reference>
<name>J9G5B9_9ZZZZ</name>
<feature type="non-terminal residue" evidence="1">
    <location>
        <position position="39"/>
    </location>
</feature>
<evidence type="ECO:0000313" key="1">
    <source>
        <dbReference type="EMBL" id="EJW97017.1"/>
    </source>
</evidence>
<sequence length="39" mass="4320">MTEPYAPGDEGEGYCGYGTISDDDAYDYMRKAIDGNHQL</sequence>
<organism evidence="1">
    <name type="scientific">gut metagenome</name>
    <dbReference type="NCBI Taxonomy" id="749906"/>
    <lineage>
        <taxon>unclassified sequences</taxon>
        <taxon>metagenomes</taxon>
        <taxon>organismal metagenomes</taxon>
    </lineage>
</organism>
<comment type="caution">
    <text evidence="1">The sequence shown here is derived from an EMBL/GenBank/DDBJ whole genome shotgun (WGS) entry which is preliminary data.</text>
</comment>
<proteinExistence type="predicted"/>
<protein>
    <submittedName>
        <fullName evidence="1">Uncharacterized protein</fullName>
    </submittedName>
</protein>
<dbReference type="EMBL" id="AMCI01004980">
    <property type="protein sequence ID" value="EJW97017.1"/>
    <property type="molecule type" value="Genomic_DNA"/>
</dbReference>